<reference evidence="1 2" key="1">
    <citation type="submission" date="2015-08" db="EMBL/GenBank/DDBJ databases">
        <title>Genome sequencing of Penicillium nordicum.</title>
        <authorList>
            <person name="Nguyen H.D."/>
            <person name="Seifert K.A."/>
        </authorList>
    </citation>
    <scope>NUCLEOTIDE SEQUENCE [LARGE SCALE GENOMIC DNA]</scope>
    <source>
        <strain evidence="1 2">DAOMC 185683</strain>
    </source>
</reference>
<evidence type="ECO:0000313" key="2">
    <source>
        <dbReference type="Proteomes" id="UP000037696"/>
    </source>
</evidence>
<accession>A0A0M9W997</accession>
<dbReference type="OrthoDB" id="5386595at2759"/>
<keyword evidence="2" id="KW-1185">Reference proteome</keyword>
<comment type="caution">
    <text evidence="1">The sequence shown here is derived from an EMBL/GenBank/DDBJ whole genome shotgun (WGS) entry which is preliminary data.</text>
</comment>
<dbReference type="EMBL" id="LHQQ01000665">
    <property type="protein sequence ID" value="KOS36163.1"/>
    <property type="molecule type" value="Genomic_DNA"/>
</dbReference>
<gene>
    <name evidence="1" type="ORF">ACN38_g13124</name>
</gene>
<name>A0A0M9W997_9EURO</name>
<evidence type="ECO:0000313" key="1">
    <source>
        <dbReference type="EMBL" id="KOS36163.1"/>
    </source>
</evidence>
<sequence>MGQSTSVGTFSLSLSFSLLSPCPLLTYRIYLHGFSICIPSVDSTIDGYTKGETPFILRVKDLDNRALKFLSENHPRRRYLYLRLLISYLWSKRESVPGMERKVDSKRFWPSAGSYLQRSTLQALARCISGCEIPKDLTTEQTFARSNSPERNDIAGMRLDIYISSC</sequence>
<dbReference type="Proteomes" id="UP000037696">
    <property type="component" value="Unassembled WGS sequence"/>
</dbReference>
<protein>
    <submittedName>
        <fullName evidence="1">Uncharacterized protein</fullName>
    </submittedName>
</protein>
<dbReference type="STRING" id="229535.A0A0M9W997"/>
<proteinExistence type="predicted"/>
<organism evidence="1 2">
    <name type="scientific">Penicillium nordicum</name>
    <dbReference type="NCBI Taxonomy" id="229535"/>
    <lineage>
        <taxon>Eukaryota</taxon>
        <taxon>Fungi</taxon>
        <taxon>Dikarya</taxon>
        <taxon>Ascomycota</taxon>
        <taxon>Pezizomycotina</taxon>
        <taxon>Eurotiomycetes</taxon>
        <taxon>Eurotiomycetidae</taxon>
        <taxon>Eurotiales</taxon>
        <taxon>Aspergillaceae</taxon>
        <taxon>Penicillium</taxon>
    </lineage>
</organism>
<dbReference type="AlphaFoldDB" id="A0A0M9W997"/>